<evidence type="ECO:0000256" key="7">
    <source>
        <dbReference type="ARBA" id="ARBA00023029"/>
    </source>
</evidence>
<feature type="region of interest" description="Disordered" evidence="10">
    <location>
        <begin position="42"/>
        <end position="73"/>
    </location>
</feature>
<dbReference type="KEGG" id="ccac:CcaHIS019_0105200"/>
<keyword evidence="8" id="KW-0238">DNA-binding</keyword>
<evidence type="ECO:0000256" key="1">
    <source>
        <dbReference type="ARBA" id="ARBA00000185"/>
    </source>
</evidence>
<dbReference type="PRINTS" id="PR01550">
    <property type="entry name" value="TOP6AFAMILY"/>
</dbReference>
<feature type="compositionally biased region" description="Low complexity" evidence="10">
    <location>
        <begin position="10"/>
        <end position="25"/>
    </location>
</feature>
<evidence type="ECO:0000256" key="3">
    <source>
        <dbReference type="ARBA" id="ARBA00006559"/>
    </source>
</evidence>
<feature type="compositionally biased region" description="Low complexity" evidence="10">
    <location>
        <begin position="57"/>
        <end position="66"/>
    </location>
</feature>
<dbReference type="InterPro" id="IPR034136">
    <property type="entry name" value="TOPRIM_Topo6A/Spo11"/>
</dbReference>
<dbReference type="GO" id="GO:0000228">
    <property type="term" value="C:nuclear chromosome"/>
    <property type="evidence" value="ECO:0007669"/>
    <property type="project" value="TreeGrafter"/>
</dbReference>
<dbReference type="CDD" id="cd00223">
    <property type="entry name" value="TOPRIM_TopoIIB_SPO"/>
    <property type="match status" value="1"/>
</dbReference>
<feature type="domain" description="Topoisomerase 6 subunit A/Spo11 TOPRIM" evidence="12">
    <location>
        <begin position="345"/>
        <end position="413"/>
    </location>
</feature>
<reference evidence="13" key="1">
    <citation type="journal article" date="2023" name="BMC Genomics">
        <title>Chromosome-level genome assemblies of Cutaneotrichosporon spp. (Trichosporonales, Basidiomycota) reveal imbalanced evolution between nucleotide sequences and chromosome synteny.</title>
        <authorList>
            <person name="Kobayashi Y."/>
            <person name="Kayamori A."/>
            <person name="Aoki K."/>
            <person name="Shiwa Y."/>
            <person name="Matsutani M."/>
            <person name="Fujita N."/>
            <person name="Sugita T."/>
            <person name="Iwasaki W."/>
            <person name="Tanaka N."/>
            <person name="Takashima M."/>
        </authorList>
    </citation>
    <scope>NUCLEOTIDE SEQUENCE</scope>
    <source>
        <strain evidence="13">HIS019</strain>
    </source>
</reference>
<keyword evidence="9" id="KW-0413">Isomerase</keyword>
<keyword evidence="6" id="KW-0460">Magnesium</keyword>
<dbReference type="AlphaFoldDB" id="A0AA48L0N8"/>
<evidence type="ECO:0000313" key="13">
    <source>
        <dbReference type="EMBL" id="BEI87802.1"/>
    </source>
</evidence>
<evidence type="ECO:0000256" key="5">
    <source>
        <dbReference type="ARBA" id="ARBA00022723"/>
    </source>
</evidence>
<comment type="similarity">
    <text evidence="3">Belongs to the TOP6A family.</text>
</comment>
<comment type="catalytic activity">
    <reaction evidence="1">
        <text>ATP-dependent breakage, passage and rejoining of double-stranded DNA.</text>
        <dbReference type="EC" id="5.6.2.2"/>
    </reaction>
</comment>
<sequence>MLSFSRYPTSSLKSTAAQPSSSSLPPLLLPVSRHLLIDDCTSNEPLGHSEDDDDEFLLGFSSSSQGSEKEDVLATSTSFLHNETQLRDDSLEEARLESVGSLSKSPCQANQPTLLSLDPAIGATGVDDAALFEFLKKRRQAKRDVELSPIQSVSAVHEPLPPDKPASTDPLDLYFKAMDDVSVMAADGPRTLRGSTGGDSRILREHTFPHEPRPASKQPVLLYMTRVLLVASVLYDAILNNSRVTLRDVYYRDVSLFKQQRVVNSVSRVRLSVDSEIVDDLIATVGLKRDDLHVCAASKGLIASKAVTIKLTTGEELSLSSTLPTLIPRAEAIQNLEAPDGLEWILVVEKDAVMQTLCSSRLLDDVRVGPGALGKGFPDLSTLQLLRRLADQFPCARIGALVDADPHGIGIFVARHGDLLELSVRDAQLAKKMCTDLADVNPVWRRELVHMLHLNRKAEIQVLCGPSSGDIWAEAGAGCLSLYRTSNRLIEYIVSKLSQPK</sequence>
<organism evidence="13 14">
    <name type="scientific">Cutaneotrichosporon cavernicola</name>
    <dbReference type="NCBI Taxonomy" id="279322"/>
    <lineage>
        <taxon>Eukaryota</taxon>
        <taxon>Fungi</taxon>
        <taxon>Dikarya</taxon>
        <taxon>Basidiomycota</taxon>
        <taxon>Agaricomycotina</taxon>
        <taxon>Tremellomycetes</taxon>
        <taxon>Trichosporonales</taxon>
        <taxon>Trichosporonaceae</taxon>
        <taxon>Cutaneotrichosporon</taxon>
    </lineage>
</organism>
<keyword evidence="5" id="KW-0479">Metal-binding</keyword>
<evidence type="ECO:0000256" key="9">
    <source>
        <dbReference type="ARBA" id="ARBA00023235"/>
    </source>
</evidence>
<keyword evidence="7" id="KW-0799">Topoisomerase</keyword>
<dbReference type="EMBL" id="AP028212">
    <property type="protein sequence ID" value="BEI87802.1"/>
    <property type="molecule type" value="Genomic_DNA"/>
</dbReference>
<dbReference type="RefSeq" id="XP_060453068.1">
    <property type="nucleotide sequence ID" value="XM_060601234.1"/>
</dbReference>
<dbReference type="EC" id="5.6.2.2" evidence="4"/>
<dbReference type="Proteomes" id="UP001233271">
    <property type="component" value="Chromosome 1"/>
</dbReference>
<dbReference type="GO" id="GO:0003918">
    <property type="term" value="F:DNA topoisomerase type II (double strand cut, ATP-hydrolyzing) activity"/>
    <property type="evidence" value="ECO:0007669"/>
    <property type="project" value="UniProtKB-EC"/>
</dbReference>
<dbReference type="InterPro" id="IPR013049">
    <property type="entry name" value="Spo11/TopoVI_A_N"/>
</dbReference>
<evidence type="ECO:0000256" key="8">
    <source>
        <dbReference type="ARBA" id="ARBA00023125"/>
    </source>
</evidence>
<dbReference type="GO" id="GO:0042138">
    <property type="term" value="P:meiotic DNA double-strand break formation"/>
    <property type="evidence" value="ECO:0007669"/>
    <property type="project" value="TreeGrafter"/>
</dbReference>
<accession>A0AA48L0N8</accession>
<name>A0AA48L0N8_9TREE</name>
<dbReference type="GO" id="GO:0046872">
    <property type="term" value="F:metal ion binding"/>
    <property type="evidence" value="ECO:0007669"/>
    <property type="project" value="UniProtKB-KW"/>
</dbReference>
<keyword evidence="14" id="KW-1185">Reference proteome</keyword>
<evidence type="ECO:0000256" key="4">
    <source>
        <dbReference type="ARBA" id="ARBA00012895"/>
    </source>
</evidence>
<evidence type="ECO:0000256" key="10">
    <source>
        <dbReference type="SAM" id="MobiDB-lite"/>
    </source>
</evidence>
<evidence type="ECO:0000259" key="12">
    <source>
        <dbReference type="Pfam" id="PF21180"/>
    </source>
</evidence>
<dbReference type="GO" id="GO:0007131">
    <property type="term" value="P:reciprocal meiotic recombination"/>
    <property type="evidence" value="ECO:0007669"/>
    <property type="project" value="TreeGrafter"/>
</dbReference>
<dbReference type="Pfam" id="PF21180">
    <property type="entry name" value="TOP6A-Spo11_Toprim"/>
    <property type="match status" value="1"/>
</dbReference>
<dbReference type="PANTHER" id="PTHR10848">
    <property type="entry name" value="MEIOTIC RECOMBINATION PROTEIN SPO11"/>
    <property type="match status" value="1"/>
</dbReference>
<dbReference type="PANTHER" id="PTHR10848:SF0">
    <property type="entry name" value="MEIOTIC RECOMBINATION PROTEIN SPO11"/>
    <property type="match status" value="1"/>
</dbReference>
<protein>
    <recommendedName>
        <fullName evidence="4">DNA topoisomerase (ATP-hydrolyzing)</fullName>
        <ecNumber evidence="4">5.6.2.2</ecNumber>
    </recommendedName>
</protein>
<dbReference type="SUPFAM" id="SSF56726">
    <property type="entry name" value="DNA topoisomerase IV, alpha subunit"/>
    <property type="match status" value="1"/>
</dbReference>
<feature type="domain" description="Spo11/DNA topoisomerase VI subunit A N-terminal" evidence="11">
    <location>
        <begin position="224"/>
        <end position="266"/>
    </location>
</feature>
<dbReference type="GeneID" id="85491673"/>
<evidence type="ECO:0000256" key="2">
    <source>
        <dbReference type="ARBA" id="ARBA00001946"/>
    </source>
</evidence>
<evidence type="ECO:0000313" key="14">
    <source>
        <dbReference type="Proteomes" id="UP001233271"/>
    </source>
</evidence>
<dbReference type="GO" id="GO:0003677">
    <property type="term" value="F:DNA binding"/>
    <property type="evidence" value="ECO:0007669"/>
    <property type="project" value="UniProtKB-KW"/>
</dbReference>
<evidence type="ECO:0000259" key="11">
    <source>
        <dbReference type="Pfam" id="PF04406"/>
    </source>
</evidence>
<dbReference type="Gene3D" id="3.40.1360.10">
    <property type="match status" value="2"/>
</dbReference>
<dbReference type="GO" id="GO:0000706">
    <property type="term" value="P:meiotic DNA double-strand break processing"/>
    <property type="evidence" value="ECO:0007669"/>
    <property type="project" value="TreeGrafter"/>
</dbReference>
<proteinExistence type="inferred from homology"/>
<comment type="cofactor">
    <cofactor evidence="2">
        <name>Mg(2+)</name>
        <dbReference type="ChEBI" id="CHEBI:18420"/>
    </cofactor>
</comment>
<feature type="region of interest" description="Disordered" evidence="10">
    <location>
        <begin position="1"/>
        <end position="25"/>
    </location>
</feature>
<dbReference type="InterPro" id="IPR036388">
    <property type="entry name" value="WH-like_DNA-bd_sf"/>
</dbReference>
<dbReference type="GO" id="GO:0005524">
    <property type="term" value="F:ATP binding"/>
    <property type="evidence" value="ECO:0007669"/>
    <property type="project" value="InterPro"/>
</dbReference>
<gene>
    <name evidence="13" type="primary">SPO11</name>
    <name evidence="13" type="ORF">CcaverHIS019_0105200</name>
</gene>
<dbReference type="InterPro" id="IPR036078">
    <property type="entry name" value="Spo11/TopoVI_A_sf"/>
</dbReference>
<evidence type="ECO:0000256" key="6">
    <source>
        <dbReference type="ARBA" id="ARBA00022842"/>
    </source>
</evidence>
<dbReference type="Pfam" id="PF04406">
    <property type="entry name" value="TP6A_N"/>
    <property type="match status" value="1"/>
</dbReference>
<dbReference type="Gene3D" id="1.10.10.10">
    <property type="entry name" value="Winged helix-like DNA-binding domain superfamily/Winged helix DNA-binding domain"/>
    <property type="match status" value="1"/>
</dbReference>
<dbReference type="InterPro" id="IPR002815">
    <property type="entry name" value="Spo11/TopoVI_A"/>
</dbReference>